<dbReference type="Proteomes" id="UP000279372">
    <property type="component" value="Unassembled WGS sequence"/>
</dbReference>
<evidence type="ECO:0000313" key="1">
    <source>
        <dbReference type="EMBL" id="RMO80995.1"/>
    </source>
</evidence>
<accession>A0A3M3YGG8</accession>
<sequence length="62" mass="6957">MKKTLQNATSWSDTLIARKAHLNTLLKTINVSSAKISQIQALTIKAIKAEMAHIESQLIRRK</sequence>
<reference evidence="1 2" key="1">
    <citation type="submission" date="2018-08" db="EMBL/GenBank/DDBJ databases">
        <title>Recombination of ecologically and evolutionarily significant loci maintains genetic cohesion in the Pseudomonas syringae species complex.</title>
        <authorList>
            <person name="Dillon M."/>
            <person name="Thakur S."/>
            <person name="Almeida R.N.D."/>
            <person name="Weir B.S."/>
            <person name="Guttman D.S."/>
        </authorList>
    </citation>
    <scope>NUCLEOTIDE SEQUENCE [LARGE SCALE GENOMIC DNA]</scope>
    <source>
        <strain evidence="1 2">ICMP 8902</strain>
    </source>
</reference>
<organism evidence="1 2">
    <name type="scientific">Pseudomonas syringae pv. philadelphi</name>
    <dbReference type="NCBI Taxonomy" id="251706"/>
    <lineage>
        <taxon>Bacteria</taxon>
        <taxon>Pseudomonadati</taxon>
        <taxon>Pseudomonadota</taxon>
        <taxon>Gammaproteobacteria</taxon>
        <taxon>Pseudomonadales</taxon>
        <taxon>Pseudomonadaceae</taxon>
        <taxon>Pseudomonas</taxon>
    </lineage>
</organism>
<dbReference type="AlphaFoldDB" id="A0A3M3YGG8"/>
<dbReference type="EMBL" id="RBQB01000327">
    <property type="protein sequence ID" value="RMO80995.1"/>
    <property type="molecule type" value="Genomic_DNA"/>
</dbReference>
<comment type="caution">
    <text evidence="1">The sequence shown here is derived from an EMBL/GenBank/DDBJ whole genome shotgun (WGS) entry which is preliminary data.</text>
</comment>
<name>A0A3M3YGG8_9PSED</name>
<protein>
    <submittedName>
        <fullName evidence="1">Uncharacterized protein</fullName>
    </submittedName>
</protein>
<gene>
    <name evidence="1" type="ORF">ALQ33_02243</name>
</gene>
<evidence type="ECO:0000313" key="2">
    <source>
        <dbReference type="Proteomes" id="UP000279372"/>
    </source>
</evidence>
<proteinExistence type="predicted"/>